<dbReference type="PROSITE" id="PS51257">
    <property type="entry name" value="PROKAR_LIPOPROTEIN"/>
    <property type="match status" value="1"/>
</dbReference>
<keyword evidence="1" id="KW-0732">Signal</keyword>
<dbReference type="STRING" id="61635.BN85301340"/>
<dbReference type="HOGENOM" id="CLU_666702_0_0_14"/>
<evidence type="ECO:0000256" key="1">
    <source>
        <dbReference type="SAM" id="SignalP"/>
    </source>
</evidence>
<feature type="signal peptide" evidence="1">
    <location>
        <begin position="1"/>
        <end position="18"/>
    </location>
</feature>
<protein>
    <recommendedName>
        <fullName evidence="4">Lipoprotein</fullName>
    </recommendedName>
</protein>
<accession>U4KM84</accession>
<evidence type="ECO:0000313" key="3">
    <source>
        <dbReference type="Proteomes" id="UP000032737"/>
    </source>
</evidence>
<dbReference type="Proteomes" id="UP000032737">
    <property type="component" value="Chromosome"/>
</dbReference>
<dbReference type="OrthoDB" id="9821536at2"/>
<gene>
    <name evidence="2" type="ORF">BN85301340</name>
</gene>
<name>U4KM84_9MOLU</name>
<evidence type="ECO:0000313" key="2">
    <source>
        <dbReference type="EMBL" id="CCV65155.1"/>
    </source>
</evidence>
<keyword evidence="3" id="KW-1185">Reference proteome</keyword>
<dbReference type="RefSeq" id="WP_030004023.1">
    <property type="nucleotide sequence ID" value="NC_022549.1"/>
</dbReference>
<reference evidence="2 3" key="1">
    <citation type="journal article" date="2013" name="J. Mol. Microbiol. Biotechnol.">
        <title>Analysis of the Complete Genomes of Acholeplasma brassicae , A. palmae and A. laidlawii and Their Comparison to the Obligate Parasites from ' Candidatus Phytoplasma'.</title>
        <authorList>
            <person name="Kube M."/>
            <person name="Siewert C."/>
            <person name="Migdoll A.M."/>
            <person name="Duduk B."/>
            <person name="Holz S."/>
            <person name="Rabus R."/>
            <person name="Seemuller E."/>
            <person name="Mitrovic J."/>
            <person name="Muller I."/>
            <person name="Buttner C."/>
            <person name="Reinhardt R."/>
        </authorList>
    </citation>
    <scope>NUCLEOTIDE SEQUENCE [LARGE SCALE GENOMIC DNA]</scope>
    <source>
        <strain evidence="3">0502</strain>
    </source>
</reference>
<sequence>MKKIGLFVLFVCLITALASCEQSNKEEPKTIKEAVSLYYGELSELLIEDDEKRNKLTSTHQESTTNEDKFISRETLVDVYETLDDDTFDVNLSMYLSYYQRLLNQLRLKLENDTTTKKTYEGNLETNQGMTVLFKVTLTEDGNLVFDYNDVLSNGKDENAFVASIKMGFDDNDFYLNELRHIEEINGYDYFEFIEQQSIHQISYSNENNYQYKADNLKTNQYASLLVREDFNKNVESTVVWINSDNQTRTILRNGINQTRQLALYNEHGMVFTYADDQEEQINLWFQLLEATGWDRAYFDTSDDLNVGVYKDGLRLFSEGQYKDFNSNFDALNKQASYGVFIELAENELSNDILNLSAYQLAFYDNKVTKEWVSSVLDGAYSEASSLMVYQDVDFTNASTILGFFQALTND</sequence>
<dbReference type="KEGG" id="abra:BN85301340"/>
<dbReference type="EMBL" id="FO681348">
    <property type="protein sequence ID" value="CCV65155.1"/>
    <property type="molecule type" value="Genomic_DNA"/>
</dbReference>
<dbReference type="AlphaFoldDB" id="U4KM84"/>
<feature type="chain" id="PRO_5004650610" description="Lipoprotein" evidence="1">
    <location>
        <begin position="19"/>
        <end position="411"/>
    </location>
</feature>
<proteinExistence type="predicted"/>
<evidence type="ECO:0008006" key="4">
    <source>
        <dbReference type="Google" id="ProtNLM"/>
    </source>
</evidence>
<organism evidence="2 3">
    <name type="scientific">Acholeplasma brassicae</name>
    <dbReference type="NCBI Taxonomy" id="61635"/>
    <lineage>
        <taxon>Bacteria</taxon>
        <taxon>Bacillati</taxon>
        <taxon>Mycoplasmatota</taxon>
        <taxon>Mollicutes</taxon>
        <taxon>Acholeplasmatales</taxon>
        <taxon>Acholeplasmataceae</taxon>
        <taxon>Acholeplasma</taxon>
    </lineage>
</organism>